<keyword evidence="2" id="KW-0238">DNA-binding</keyword>
<dbReference type="Gene3D" id="1.10.10.10">
    <property type="entry name" value="Winged helix-like DNA-binding domain superfamily/Winged helix DNA-binding domain"/>
    <property type="match status" value="1"/>
</dbReference>
<gene>
    <name evidence="6" type="ORF">ENQ20_07915</name>
</gene>
<reference evidence="6" key="1">
    <citation type="journal article" date="2020" name="mSystems">
        <title>Genome- and Community-Level Interaction Insights into Carbon Utilization and Element Cycling Functions of Hydrothermarchaeota in Hydrothermal Sediment.</title>
        <authorList>
            <person name="Zhou Z."/>
            <person name="Liu Y."/>
            <person name="Xu W."/>
            <person name="Pan J."/>
            <person name="Luo Z.H."/>
            <person name="Li M."/>
        </authorList>
    </citation>
    <scope>NUCLEOTIDE SEQUENCE [LARGE SCALE GENOMIC DNA]</scope>
    <source>
        <strain evidence="6">SpSt-289</strain>
    </source>
</reference>
<dbReference type="PRINTS" id="PR00598">
    <property type="entry name" value="HTHMARR"/>
</dbReference>
<dbReference type="GO" id="GO:0003700">
    <property type="term" value="F:DNA-binding transcription factor activity"/>
    <property type="evidence" value="ECO:0007669"/>
    <property type="project" value="InterPro"/>
</dbReference>
<dbReference type="PROSITE" id="PS01117">
    <property type="entry name" value="HTH_MARR_1"/>
    <property type="match status" value="1"/>
</dbReference>
<dbReference type="InterPro" id="IPR023187">
    <property type="entry name" value="Tscrpt_reg_MarR-type_CS"/>
</dbReference>
<evidence type="ECO:0000313" key="6">
    <source>
        <dbReference type="EMBL" id="HDX31406.1"/>
    </source>
</evidence>
<name>A0A7C1JJW8_9CHLR</name>
<feature type="region of interest" description="Disordered" evidence="4">
    <location>
        <begin position="213"/>
        <end position="232"/>
    </location>
</feature>
<evidence type="ECO:0000256" key="2">
    <source>
        <dbReference type="ARBA" id="ARBA00023125"/>
    </source>
</evidence>
<dbReference type="InterPro" id="IPR000835">
    <property type="entry name" value="HTH_MarR-typ"/>
</dbReference>
<evidence type="ECO:0000256" key="4">
    <source>
        <dbReference type="SAM" id="MobiDB-lite"/>
    </source>
</evidence>
<sequence>MKRFYVCTDHEQFLIAQKWIMRNYLHCIIVRLRIIRRMTNHVTFSARGATHLERLLAQAGVKSMHGIEILHLVRRAAGAYDRLLNEVMGRQSLSPPRWGILLRLWMEEQMGGEAMNPTHLSQSQRVAKNTISDHLRALEEEGLIERTLDPNDRRQFKIHLTEAGRSLVQEVTPVHAQLLNEVLAIFSTEEIVQLQRLLSRLYGSLCAQLGENDCPSTKSTNVETHSLSKLTR</sequence>
<dbReference type="SUPFAM" id="SSF46785">
    <property type="entry name" value="Winged helix' DNA-binding domain"/>
    <property type="match status" value="1"/>
</dbReference>
<dbReference type="SMART" id="SM00347">
    <property type="entry name" value="HTH_MARR"/>
    <property type="match status" value="1"/>
</dbReference>
<protein>
    <submittedName>
        <fullName evidence="6">MarR family transcriptional regulator</fullName>
    </submittedName>
</protein>
<accession>A0A7C1JJW8</accession>
<dbReference type="PANTHER" id="PTHR42756">
    <property type="entry name" value="TRANSCRIPTIONAL REGULATOR, MARR"/>
    <property type="match status" value="1"/>
</dbReference>
<dbReference type="Pfam" id="PF01047">
    <property type="entry name" value="MarR"/>
    <property type="match status" value="1"/>
</dbReference>
<feature type="domain" description="HTH marR-type" evidence="5">
    <location>
        <begin position="66"/>
        <end position="203"/>
    </location>
</feature>
<keyword evidence="3" id="KW-0804">Transcription</keyword>
<proteinExistence type="predicted"/>
<evidence type="ECO:0000259" key="5">
    <source>
        <dbReference type="PROSITE" id="PS50995"/>
    </source>
</evidence>
<dbReference type="EMBL" id="DSMG01000083">
    <property type="protein sequence ID" value="HDX31406.1"/>
    <property type="molecule type" value="Genomic_DNA"/>
</dbReference>
<evidence type="ECO:0000256" key="1">
    <source>
        <dbReference type="ARBA" id="ARBA00023015"/>
    </source>
</evidence>
<feature type="compositionally biased region" description="Polar residues" evidence="4">
    <location>
        <begin position="214"/>
        <end position="232"/>
    </location>
</feature>
<keyword evidence="1" id="KW-0805">Transcription regulation</keyword>
<dbReference type="GO" id="GO:0003677">
    <property type="term" value="F:DNA binding"/>
    <property type="evidence" value="ECO:0007669"/>
    <property type="project" value="UniProtKB-KW"/>
</dbReference>
<evidence type="ECO:0000256" key="3">
    <source>
        <dbReference type="ARBA" id="ARBA00023163"/>
    </source>
</evidence>
<dbReference type="InterPro" id="IPR036388">
    <property type="entry name" value="WH-like_DNA-bd_sf"/>
</dbReference>
<dbReference type="InterPro" id="IPR036390">
    <property type="entry name" value="WH_DNA-bd_sf"/>
</dbReference>
<dbReference type="PANTHER" id="PTHR42756:SF1">
    <property type="entry name" value="TRANSCRIPTIONAL REPRESSOR OF EMRAB OPERON"/>
    <property type="match status" value="1"/>
</dbReference>
<dbReference type="PROSITE" id="PS50995">
    <property type="entry name" value="HTH_MARR_2"/>
    <property type="match status" value="1"/>
</dbReference>
<dbReference type="AlphaFoldDB" id="A0A7C1JJW8"/>
<comment type="caution">
    <text evidence="6">The sequence shown here is derived from an EMBL/GenBank/DDBJ whole genome shotgun (WGS) entry which is preliminary data.</text>
</comment>
<organism evidence="6">
    <name type="scientific">Caldilinea aerophila</name>
    <dbReference type="NCBI Taxonomy" id="133453"/>
    <lineage>
        <taxon>Bacteria</taxon>
        <taxon>Bacillati</taxon>
        <taxon>Chloroflexota</taxon>
        <taxon>Caldilineae</taxon>
        <taxon>Caldilineales</taxon>
        <taxon>Caldilineaceae</taxon>
        <taxon>Caldilinea</taxon>
    </lineage>
</organism>